<name>A0ABP7NTE1_9BACT</name>
<keyword evidence="2" id="KW-1185">Reference proteome</keyword>
<dbReference type="EMBL" id="BAABDH010000112">
    <property type="protein sequence ID" value="GAA3953595.1"/>
    <property type="molecule type" value="Genomic_DNA"/>
</dbReference>
<protein>
    <submittedName>
        <fullName evidence="1">Uncharacterized protein</fullName>
    </submittedName>
</protein>
<gene>
    <name evidence="1" type="ORF">GCM10022406_39130</name>
</gene>
<proteinExistence type="predicted"/>
<reference evidence="2" key="1">
    <citation type="journal article" date="2019" name="Int. J. Syst. Evol. Microbiol.">
        <title>The Global Catalogue of Microorganisms (GCM) 10K type strain sequencing project: providing services to taxonomists for standard genome sequencing and annotation.</title>
        <authorList>
            <consortium name="The Broad Institute Genomics Platform"/>
            <consortium name="The Broad Institute Genome Sequencing Center for Infectious Disease"/>
            <person name="Wu L."/>
            <person name="Ma J."/>
        </authorList>
    </citation>
    <scope>NUCLEOTIDE SEQUENCE [LARGE SCALE GENOMIC DNA]</scope>
    <source>
        <strain evidence="2">JCM 17214</strain>
    </source>
</reference>
<sequence>MIFYETNYCRLSILPDFTPANLPAAVTVVRVCGISFILEEVRRFFIPLLLMENPENKRVRTLVNHWLQAHPNRIRNRRQRPEMFQGWKLAAMRYLRQGNPHDTNAILTWFATQAEGSAMED</sequence>
<dbReference type="Proteomes" id="UP001499909">
    <property type="component" value="Unassembled WGS sequence"/>
</dbReference>
<comment type="caution">
    <text evidence="1">The sequence shown here is derived from an EMBL/GenBank/DDBJ whole genome shotgun (WGS) entry which is preliminary data.</text>
</comment>
<organism evidence="1 2">
    <name type="scientific">Hymenobacter algoricola</name>
    <dbReference type="NCBI Taxonomy" id="486267"/>
    <lineage>
        <taxon>Bacteria</taxon>
        <taxon>Pseudomonadati</taxon>
        <taxon>Bacteroidota</taxon>
        <taxon>Cytophagia</taxon>
        <taxon>Cytophagales</taxon>
        <taxon>Hymenobacteraceae</taxon>
        <taxon>Hymenobacter</taxon>
    </lineage>
</organism>
<accession>A0ABP7NTE1</accession>
<evidence type="ECO:0000313" key="1">
    <source>
        <dbReference type="EMBL" id="GAA3953595.1"/>
    </source>
</evidence>
<evidence type="ECO:0000313" key="2">
    <source>
        <dbReference type="Proteomes" id="UP001499909"/>
    </source>
</evidence>